<name>A0A6P4AN55_ZIZJJ</name>
<dbReference type="AlphaFoldDB" id="A0A6P4AN55"/>
<protein>
    <submittedName>
        <fullName evidence="2">23 kDa jasmonate-induced protein-like</fullName>
    </submittedName>
</protein>
<dbReference type="InterPro" id="IPR049065">
    <property type="entry name" value="Nakanori"/>
</dbReference>
<dbReference type="PANTHER" id="PTHR36482">
    <property type="entry name" value="OSJNBA0024J22.15 PROTEIN"/>
    <property type="match status" value="1"/>
</dbReference>
<dbReference type="InParanoid" id="A0A6P4AN55"/>
<dbReference type="KEGG" id="zju:107424884"/>
<dbReference type="RefSeq" id="XP_015890258.2">
    <property type="nucleotide sequence ID" value="XM_016034772.4"/>
</dbReference>
<proteinExistence type="predicted"/>
<gene>
    <name evidence="2" type="primary">LOC107424884</name>
</gene>
<dbReference type="GeneID" id="107424884"/>
<accession>A0A6P4AN55</accession>
<dbReference type="Proteomes" id="UP001652623">
    <property type="component" value="Chromosome 12"/>
</dbReference>
<organism evidence="1 2">
    <name type="scientific">Ziziphus jujuba</name>
    <name type="common">Chinese jujube</name>
    <name type="synonym">Ziziphus sativa</name>
    <dbReference type="NCBI Taxonomy" id="326968"/>
    <lineage>
        <taxon>Eukaryota</taxon>
        <taxon>Viridiplantae</taxon>
        <taxon>Streptophyta</taxon>
        <taxon>Embryophyta</taxon>
        <taxon>Tracheophyta</taxon>
        <taxon>Spermatophyta</taxon>
        <taxon>Magnoliopsida</taxon>
        <taxon>eudicotyledons</taxon>
        <taxon>Gunneridae</taxon>
        <taxon>Pentapetalae</taxon>
        <taxon>rosids</taxon>
        <taxon>fabids</taxon>
        <taxon>Rosales</taxon>
        <taxon>Rhamnaceae</taxon>
        <taxon>Paliureae</taxon>
        <taxon>Ziziphus</taxon>
    </lineage>
</organism>
<dbReference type="Pfam" id="PF21230">
    <property type="entry name" value="Nakanori"/>
    <property type="match status" value="1"/>
</dbReference>
<dbReference type="InterPro" id="IPR053085">
    <property type="entry name" value="Jasmonate-induced_protein"/>
</dbReference>
<evidence type="ECO:0000313" key="1">
    <source>
        <dbReference type="Proteomes" id="UP001652623"/>
    </source>
</evidence>
<reference evidence="2" key="1">
    <citation type="submission" date="2025-08" db="UniProtKB">
        <authorList>
            <consortium name="RefSeq"/>
        </authorList>
    </citation>
    <scope>IDENTIFICATION</scope>
    <source>
        <tissue evidence="2">Seedling</tissue>
    </source>
</reference>
<keyword evidence="1" id="KW-1185">Reference proteome</keyword>
<evidence type="ECO:0000313" key="2">
    <source>
        <dbReference type="RefSeq" id="XP_015890258.2"/>
    </source>
</evidence>
<dbReference type="PANTHER" id="PTHR36482:SF5">
    <property type="entry name" value="23 KDA JASMONATE-INDUCED PROTEIN-LIKE"/>
    <property type="match status" value="1"/>
</dbReference>
<sequence length="156" mass="17139">MAIENLFTLGKIYNATGIKLSGRHHDWYGVYGSQGYPAQLDRGQKGWFIHLGSVPVAGPPARSSGAIVYRGHINDELEFDWIVAWDNQINSPNKVYTSVRAPVLKPVDWNEIQQELINSKNESTSSDGGLLAHVSIGDGNFPVLRAVLSPQAPSRK</sequence>